<evidence type="ECO:0000256" key="1">
    <source>
        <dbReference type="ARBA" id="ARBA00004117"/>
    </source>
</evidence>
<comment type="function">
    <text evidence="5 6">Structural component of flagellum, the bacterial motility apparatus. Part of the rod structure of flagellar basal body.</text>
</comment>
<evidence type="ECO:0000256" key="2">
    <source>
        <dbReference type="ARBA" id="ARBA00009677"/>
    </source>
</evidence>
<dbReference type="GO" id="GO:0071978">
    <property type="term" value="P:bacterial-type flagellum-dependent swarming motility"/>
    <property type="evidence" value="ECO:0007669"/>
    <property type="project" value="TreeGrafter"/>
</dbReference>
<dbReference type="GO" id="GO:0030694">
    <property type="term" value="C:bacterial-type flagellum basal body, rod"/>
    <property type="evidence" value="ECO:0007669"/>
    <property type="project" value="InterPro"/>
</dbReference>
<evidence type="ECO:0000313" key="8">
    <source>
        <dbReference type="EMBL" id="QCQ21306.1"/>
    </source>
</evidence>
<keyword evidence="8" id="KW-0282">Flagellum</keyword>
<dbReference type="InterPro" id="IPR001444">
    <property type="entry name" value="Flag_bb_rod_N"/>
</dbReference>
<evidence type="ECO:0000259" key="7">
    <source>
        <dbReference type="Pfam" id="PF00460"/>
    </source>
</evidence>
<keyword evidence="9" id="KW-1185">Reference proteome</keyword>
<comment type="subcellular location">
    <subcellularLocation>
        <location evidence="1 6">Bacterial flagellum basal body</location>
    </subcellularLocation>
</comment>
<dbReference type="NCBIfam" id="TIGR01396">
    <property type="entry name" value="FlgB"/>
    <property type="match status" value="1"/>
</dbReference>
<reference evidence="8 9" key="2">
    <citation type="submission" date="2019-05" db="EMBL/GenBank/DDBJ databases">
        <authorList>
            <person name="Suflita J.M."/>
            <person name="Marks C.R."/>
        </authorList>
    </citation>
    <scope>NUCLEOTIDE SEQUENCE [LARGE SCALE GENOMIC DNA]</scope>
    <source>
        <strain evidence="8 9">ALDC</strain>
    </source>
</reference>
<evidence type="ECO:0000256" key="5">
    <source>
        <dbReference type="ARBA" id="ARBA00024934"/>
    </source>
</evidence>
<dbReference type="Proteomes" id="UP000298602">
    <property type="component" value="Chromosome"/>
</dbReference>
<dbReference type="InterPro" id="IPR006300">
    <property type="entry name" value="FlgB"/>
</dbReference>
<dbReference type="InterPro" id="IPR019776">
    <property type="entry name" value="Flagellar_basal_body_rod_CS"/>
</dbReference>
<evidence type="ECO:0000256" key="6">
    <source>
        <dbReference type="PIRNR" id="PIRNR002889"/>
    </source>
</evidence>
<organism evidence="8 9">
    <name type="scientific">Desulfoglaeba alkanexedens ALDC</name>
    <dbReference type="NCBI Taxonomy" id="980445"/>
    <lineage>
        <taxon>Bacteria</taxon>
        <taxon>Pseudomonadati</taxon>
        <taxon>Thermodesulfobacteriota</taxon>
        <taxon>Syntrophobacteria</taxon>
        <taxon>Syntrophobacterales</taxon>
        <taxon>Syntrophobacteraceae</taxon>
        <taxon>Desulfoglaeba</taxon>
    </lineage>
</organism>
<dbReference type="Pfam" id="PF00460">
    <property type="entry name" value="Flg_bb_rod"/>
    <property type="match status" value="1"/>
</dbReference>
<evidence type="ECO:0000313" key="9">
    <source>
        <dbReference type="Proteomes" id="UP000298602"/>
    </source>
</evidence>
<keyword evidence="8" id="KW-0969">Cilium</keyword>
<sequence>MLMSDSSVFDRTVQLMQDRLDLNALNHKVISSNLANINTPRYVAKSLSFDRVLKESLEEGAIALECSHFRHENPTDPVEALRSPAMEETGPVDLDHEMVRLSRNNIEYQFMVTMLNKKFALLKQAINAGGR</sequence>
<dbReference type="KEGG" id="dax:FDQ92_03370"/>
<gene>
    <name evidence="8" type="primary">flgB</name>
    <name evidence="8" type="ORF">FDQ92_03370</name>
</gene>
<dbReference type="PROSITE" id="PS00588">
    <property type="entry name" value="FLAGELLA_BB_ROD"/>
    <property type="match status" value="1"/>
</dbReference>
<dbReference type="PANTHER" id="PTHR30435">
    <property type="entry name" value="FLAGELLAR PROTEIN"/>
    <property type="match status" value="1"/>
</dbReference>
<keyword evidence="8" id="KW-0966">Cell projection</keyword>
<evidence type="ECO:0000256" key="4">
    <source>
        <dbReference type="ARBA" id="ARBA00023143"/>
    </source>
</evidence>
<reference evidence="8 9" key="1">
    <citation type="submission" date="2019-05" db="EMBL/GenBank/DDBJ databases">
        <title>The Complete Genome Sequence of the n-alkane-degrading Desulfoglaeba alkanexedens ALDC reveals multiple alkylsuccinate synthase gene clusters.</title>
        <authorList>
            <person name="Callaghan A.V."/>
            <person name="Davidova I.A."/>
            <person name="Duncan K.E."/>
            <person name="Morris B."/>
            <person name="McInerney M.J."/>
        </authorList>
    </citation>
    <scope>NUCLEOTIDE SEQUENCE [LARGE SCALE GENOMIC DNA]</scope>
    <source>
        <strain evidence="8 9">ALDC</strain>
    </source>
</reference>
<dbReference type="PANTHER" id="PTHR30435:SF12">
    <property type="entry name" value="FLAGELLAR BASAL BODY ROD PROTEIN FLGB"/>
    <property type="match status" value="1"/>
</dbReference>
<evidence type="ECO:0000256" key="3">
    <source>
        <dbReference type="ARBA" id="ARBA00014376"/>
    </source>
</evidence>
<dbReference type="PIRSF" id="PIRSF002889">
    <property type="entry name" value="Rod_FlgB"/>
    <property type="match status" value="1"/>
</dbReference>
<protein>
    <recommendedName>
        <fullName evidence="3 6">Flagellar basal body rod protein FlgB</fullName>
    </recommendedName>
</protein>
<feature type="domain" description="Flagellar basal body rod protein N-terminal" evidence="7">
    <location>
        <begin position="26"/>
        <end position="42"/>
    </location>
</feature>
<comment type="subunit">
    <text evidence="6">The basal body constitutes a major portion of the flagellar organelle and consists of a number of rings mounted on a central rod.</text>
</comment>
<dbReference type="EMBL" id="CP040098">
    <property type="protein sequence ID" value="QCQ21306.1"/>
    <property type="molecule type" value="Genomic_DNA"/>
</dbReference>
<dbReference type="OrthoDB" id="9788334at2"/>
<proteinExistence type="inferred from homology"/>
<comment type="similarity">
    <text evidence="2 6">Belongs to the flagella basal body rod proteins family.</text>
</comment>
<name>A0A4P8L0F3_9BACT</name>
<dbReference type="AlphaFoldDB" id="A0A4P8L0F3"/>
<accession>A0A4P8L0F3</accession>
<keyword evidence="4 6" id="KW-0975">Bacterial flagellum</keyword>